<dbReference type="SUPFAM" id="SSF102114">
    <property type="entry name" value="Radical SAM enzymes"/>
    <property type="match status" value="1"/>
</dbReference>
<evidence type="ECO:0000256" key="6">
    <source>
        <dbReference type="ARBA" id="ARBA00023014"/>
    </source>
</evidence>
<keyword evidence="6" id="KW-0411">Iron-sulfur</keyword>
<evidence type="ECO:0000256" key="2">
    <source>
        <dbReference type="ARBA" id="ARBA00022485"/>
    </source>
</evidence>
<name>A0AAU9ES09_9BACT</name>
<dbReference type="RefSeq" id="WP_338605061.1">
    <property type="nucleotide sequence ID" value="NZ_AP028679.1"/>
</dbReference>
<dbReference type="GO" id="GO:0051539">
    <property type="term" value="F:4 iron, 4 sulfur cluster binding"/>
    <property type="evidence" value="ECO:0007669"/>
    <property type="project" value="UniProtKB-KW"/>
</dbReference>
<feature type="domain" description="Radical SAM core" evidence="7">
    <location>
        <begin position="18"/>
        <end position="252"/>
    </location>
</feature>
<dbReference type="Gene3D" id="3.20.20.70">
    <property type="entry name" value="Aldolase class I"/>
    <property type="match status" value="1"/>
</dbReference>
<dbReference type="AlphaFoldDB" id="A0AAU9ES09"/>
<sequence>MSGSDGQQAVFGPVPSRRLGRSLGVDLVYPKTCPLDCIYCELGRTTVHTAQRGRFRDADQVLAQVARRLSEMDTPPDFVTLAGSGEPTLHLELGRVIAELKRLSPCRVAVLTNGVLLPDPQVRRDLALADVVIPSLDAVDQQIFERINRPVPGLIIDDVVEGLKAFAREFDGKLWLEILLASGINDSPEHLVALAAAAREIGPELVQLNTVIRPPAVPGVGALSLERLEEIATGFGLPCTVSAPPRPAAGGERGDLELQVCEMTRRRPCTVSDVAAMAGVQPERAERLLHELARKGLVRPEDFGGEIFYRGL</sequence>
<gene>
    <name evidence="8" type="ORF">FAK_04670</name>
</gene>
<dbReference type="PANTHER" id="PTHR43787:SF11">
    <property type="entry name" value="UPF0026 PROTEIN SLR1464"/>
    <property type="match status" value="1"/>
</dbReference>
<evidence type="ECO:0000256" key="3">
    <source>
        <dbReference type="ARBA" id="ARBA00022691"/>
    </source>
</evidence>
<proteinExistence type="predicted"/>
<dbReference type="EMBL" id="AP028679">
    <property type="protein sequence ID" value="BEQ13401.1"/>
    <property type="molecule type" value="Genomic_DNA"/>
</dbReference>
<organism evidence="8 9">
    <name type="scientific">Desulfoferula mesophila</name>
    <dbReference type="NCBI Taxonomy" id="3058419"/>
    <lineage>
        <taxon>Bacteria</taxon>
        <taxon>Pseudomonadati</taxon>
        <taxon>Thermodesulfobacteriota</taxon>
        <taxon>Desulfarculia</taxon>
        <taxon>Desulfarculales</taxon>
        <taxon>Desulfarculaceae</taxon>
        <taxon>Desulfoferula</taxon>
    </lineage>
</organism>
<dbReference type="PANTHER" id="PTHR43787">
    <property type="entry name" value="FEMO COFACTOR BIOSYNTHESIS PROTEIN NIFB-RELATED"/>
    <property type="match status" value="1"/>
</dbReference>
<dbReference type="Pfam" id="PF04055">
    <property type="entry name" value="Radical_SAM"/>
    <property type="match status" value="1"/>
</dbReference>
<dbReference type="InterPro" id="IPR007197">
    <property type="entry name" value="rSAM"/>
</dbReference>
<keyword evidence="4" id="KW-0479">Metal-binding</keyword>
<evidence type="ECO:0000313" key="8">
    <source>
        <dbReference type="EMBL" id="BEQ13401.1"/>
    </source>
</evidence>
<comment type="cofactor">
    <cofactor evidence="1">
        <name>[4Fe-4S] cluster</name>
        <dbReference type="ChEBI" id="CHEBI:49883"/>
    </cofactor>
</comment>
<dbReference type="InterPro" id="IPR013785">
    <property type="entry name" value="Aldolase_TIM"/>
</dbReference>
<dbReference type="Gene3D" id="1.10.10.10">
    <property type="entry name" value="Winged helix-like DNA-binding domain superfamily/Winged helix DNA-binding domain"/>
    <property type="match status" value="1"/>
</dbReference>
<reference evidence="9" key="1">
    <citation type="journal article" date="2023" name="Arch. Microbiol.">
        <title>Desulfoferula mesophilus gen. nov. sp. nov., a mesophilic sulfate-reducing bacterium isolated from a brackish lake sediment.</title>
        <authorList>
            <person name="Watanabe T."/>
            <person name="Yabe T."/>
            <person name="Tsuji J.M."/>
            <person name="Fukui M."/>
        </authorList>
    </citation>
    <scope>NUCLEOTIDE SEQUENCE [LARGE SCALE GENOMIC DNA]</scope>
    <source>
        <strain evidence="9">12FAK</strain>
    </source>
</reference>
<dbReference type="Proteomes" id="UP001366166">
    <property type="component" value="Chromosome"/>
</dbReference>
<dbReference type="InterPro" id="IPR040084">
    <property type="entry name" value="GTPase_Obg"/>
</dbReference>
<dbReference type="CDD" id="cd01335">
    <property type="entry name" value="Radical_SAM"/>
    <property type="match status" value="1"/>
</dbReference>
<evidence type="ECO:0000256" key="4">
    <source>
        <dbReference type="ARBA" id="ARBA00022723"/>
    </source>
</evidence>
<evidence type="ECO:0000256" key="1">
    <source>
        <dbReference type="ARBA" id="ARBA00001966"/>
    </source>
</evidence>
<dbReference type="InterPro" id="IPR058240">
    <property type="entry name" value="rSAM_sf"/>
</dbReference>
<evidence type="ECO:0000259" key="7">
    <source>
        <dbReference type="PROSITE" id="PS51918"/>
    </source>
</evidence>
<dbReference type="PROSITE" id="PS51918">
    <property type="entry name" value="RADICAL_SAM"/>
    <property type="match status" value="1"/>
</dbReference>
<dbReference type="InterPro" id="IPR036388">
    <property type="entry name" value="WH-like_DNA-bd_sf"/>
</dbReference>
<dbReference type="SFLD" id="SFLDS00029">
    <property type="entry name" value="Radical_SAM"/>
    <property type="match status" value="1"/>
</dbReference>
<dbReference type="GO" id="GO:0003824">
    <property type="term" value="F:catalytic activity"/>
    <property type="evidence" value="ECO:0007669"/>
    <property type="project" value="InterPro"/>
</dbReference>
<evidence type="ECO:0000313" key="9">
    <source>
        <dbReference type="Proteomes" id="UP001366166"/>
    </source>
</evidence>
<dbReference type="SFLD" id="SFLDG01083">
    <property type="entry name" value="Uncharacterised_Radical_SAM_Su"/>
    <property type="match status" value="1"/>
</dbReference>
<dbReference type="GO" id="GO:0046872">
    <property type="term" value="F:metal ion binding"/>
    <property type="evidence" value="ECO:0007669"/>
    <property type="project" value="UniProtKB-KW"/>
</dbReference>
<accession>A0AAU9ES09</accession>
<dbReference type="KEGG" id="dmp:FAK_04670"/>
<evidence type="ECO:0000256" key="5">
    <source>
        <dbReference type="ARBA" id="ARBA00023004"/>
    </source>
</evidence>
<keyword evidence="5" id="KW-0408">Iron</keyword>
<protein>
    <submittedName>
        <fullName evidence="8">Radical SAM protein</fullName>
    </submittedName>
</protein>
<keyword evidence="2" id="KW-0004">4Fe-4S</keyword>
<keyword evidence="9" id="KW-1185">Reference proteome</keyword>
<keyword evidence="3" id="KW-0949">S-adenosyl-L-methionine</keyword>